<dbReference type="GO" id="GO:0006082">
    <property type="term" value="P:organic acid metabolic process"/>
    <property type="evidence" value="ECO:0007669"/>
    <property type="project" value="TreeGrafter"/>
</dbReference>
<dbReference type="OrthoDB" id="2789670at2759"/>
<name>A0A9Q1EQQ4_SYNKA</name>
<keyword evidence="3" id="KW-0479">Metal-binding</keyword>
<dbReference type="Proteomes" id="UP001152622">
    <property type="component" value="Chromosome 13"/>
</dbReference>
<dbReference type="PANTHER" id="PTHR24300:SF319">
    <property type="entry name" value="CYTOCHROME P450, FAMILY 2, SUBFAMILY AC, POLYPEPTIDE 1"/>
    <property type="match status" value="1"/>
</dbReference>
<dbReference type="GO" id="GO:0006805">
    <property type="term" value="P:xenobiotic metabolic process"/>
    <property type="evidence" value="ECO:0007669"/>
    <property type="project" value="TreeGrafter"/>
</dbReference>
<gene>
    <name evidence="6" type="ORF">SKAU_G00305620</name>
</gene>
<comment type="caution">
    <text evidence="6">The sequence shown here is derived from an EMBL/GenBank/DDBJ whole genome shotgun (WGS) entry which is preliminary data.</text>
</comment>
<dbReference type="PANTHER" id="PTHR24300">
    <property type="entry name" value="CYTOCHROME P450 508A4-RELATED"/>
    <property type="match status" value="1"/>
</dbReference>
<reference evidence="6" key="1">
    <citation type="journal article" date="2023" name="Science">
        <title>Genome structures resolve the early diversification of teleost fishes.</title>
        <authorList>
            <person name="Parey E."/>
            <person name="Louis A."/>
            <person name="Montfort J."/>
            <person name="Bouchez O."/>
            <person name="Roques C."/>
            <person name="Iampietro C."/>
            <person name="Lluch J."/>
            <person name="Castinel A."/>
            <person name="Donnadieu C."/>
            <person name="Desvignes T."/>
            <person name="Floi Bucao C."/>
            <person name="Jouanno E."/>
            <person name="Wen M."/>
            <person name="Mejri S."/>
            <person name="Dirks R."/>
            <person name="Jansen H."/>
            <person name="Henkel C."/>
            <person name="Chen W.J."/>
            <person name="Zahm M."/>
            <person name="Cabau C."/>
            <person name="Klopp C."/>
            <person name="Thompson A.W."/>
            <person name="Robinson-Rechavi M."/>
            <person name="Braasch I."/>
            <person name="Lecointre G."/>
            <person name="Bobe J."/>
            <person name="Postlethwait J.H."/>
            <person name="Berthelot C."/>
            <person name="Roest Crollius H."/>
            <person name="Guiguen Y."/>
        </authorList>
    </citation>
    <scope>NUCLEOTIDE SEQUENCE</scope>
    <source>
        <strain evidence="6">WJC10195</strain>
    </source>
</reference>
<dbReference type="GO" id="GO:0016712">
    <property type="term" value="F:oxidoreductase activity, acting on paired donors, with incorporation or reduction of molecular oxygen, reduced flavin or flavoprotein as one donor, and incorporation of one atom of oxygen"/>
    <property type="evidence" value="ECO:0007669"/>
    <property type="project" value="TreeGrafter"/>
</dbReference>
<organism evidence="6 7">
    <name type="scientific">Synaphobranchus kaupii</name>
    <name type="common">Kaup's arrowtooth eel</name>
    <dbReference type="NCBI Taxonomy" id="118154"/>
    <lineage>
        <taxon>Eukaryota</taxon>
        <taxon>Metazoa</taxon>
        <taxon>Chordata</taxon>
        <taxon>Craniata</taxon>
        <taxon>Vertebrata</taxon>
        <taxon>Euteleostomi</taxon>
        <taxon>Actinopterygii</taxon>
        <taxon>Neopterygii</taxon>
        <taxon>Teleostei</taxon>
        <taxon>Anguilliformes</taxon>
        <taxon>Synaphobranchidae</taxon>
        <taxon>Synaphobranchus</taxon>
    </lineage>
</organism>
<accession>A0A9Q1EQQ4</accession>
<protein>
    <submittedName>
        <fullName evidence="6">Uncharacterized protein</fullName>
    </submittedName>
</protein>
<dbReference type="AlphaFoldDB" id="A0A9Q1EQQ4"/>
<sequence length="170" mass="19660">MQEDLMWTCLHWFQLCSVLAPLQESGQPSSYFHNDRVQEELSQVIGVNEPELKDQKDLHYTNAVIHESHRLIPPLSLIYRSTARDATFQGYFIQKGTMVFLSQKSLLLEEGEWETPDRFNPGHFLDEKGCFTRKDYFLAFSAGTVHGKAKLYNPQFMKKAADVTSADHRF</sequence>
<dbReference type="Gene3D" id="1.10.630.10">
    <property type="entry name" value="Cytochrome P450"/>
    <property type="match status" value="1"/>
</dbReference>
<dbReference type="GO" id="GO:0020037">
    <property type="term" value="F:heme binding"/>
    <property type="evidence" value="ECO:0007669"/>
    <property type="project" value="InterPro"/>
</dbReference>
<keyword evidence="5" id="KW-0732">Signal</keyword>
<evidence type="ECO:0000256" key="4">
    <source>
        <dbReference type="ARBA" id="ARBA00023004"/>
    </source>
</evidence>
<comment type="cofactor">
    <cofactor evidence="1">
        <name>heme</name>
        <dbReference type="ChEBI" id="CHEBI:30413"/>
    </cofactor>
</comment>
<evidence type="ECO:0000256" key="5">
    <source>
        <dbReference type="SAM" id="SignalP"/>
    </source>
</evidence>
<feature type="signal peptide" evidence="5">
    <location>
        <begin position="1"/>
        <end position="25"/>
    </location>
</feature>
<dbReference type="Pfam" id="PF00067">
    <property type="entry name" value="p450"/>
    <property type="match status" value="1"/>
</dbReference>
<dbReference type="EMBL" id="JAINUF010000013">
    <property type="protein sequence ID" value="KAJ8343233.1"/>
    <property type="molecule type" value="Genomic_DNA"/>
</dbReference>
<evidence type="ECO:0000313" key="6">
    <source>
        <dbReference type="EMBL" id="KAJ8343233.1"/>
    </source>
</evidence>
<dbReference type="PRINTS" id="PR00463">
    <property type="entry name" value="EP450I"/>
</dbReference>
<dbReference type="SUPFAM" id="SSF48264">
    <property type="entry name" value="Cytochrome P450"/>
    <property type="match status" value="1"/>
</dbReference>
<dbReference type="GO" id="GO:0005506">
    <property type="term" value="F:iron ion binding"/>
    <property type="evidence" value="ECO:0007669"/>
    <property type="project" value="InterPro"/>
</dbReference>
<proteinExistence type="inferred from homology"/>
<feature type="chain" id="PRO_5040141672" evidence="5">
    <location>
        <begin position="26"/>
        <end position="170"/>
    </location>
</feature>
<dbReference type="InterPro" id="IPR050182">
    <property type="entry name" value="Cytochrome_P450_fam2"/>
</dbReference>
<evidence type="ECO:0000256" key="2">
    <source>
        <dbReference type="ARBA" id="ARBA00010617"/>
    </source>
</evidence>
<evidence type="ECO:0000313" key="7">
    <source>
        <dbReference type="Proteomes" id="UP001152622"/>
    </source>
</evidence>
<dbReference type="GO" id="GO:0005737">
    <property type="term" value="C:cytoplasm"/>
    <property type="evidence" value="ECO:0007669"/>
    <property type="project" value="TreeGrafter"/>
</dbReference>
<dbReference type="InterPro" id="IPR002401">
    <property type="entry name" value="Cyt_P450_E_grp-I"/>
</dbReference>
<keyword evidence="4" id="KW-0408">Iron</keyword>
<comment type="similarity">
    <text evidence="2">Belongs to the cytochrome P450 family.</text>
</comment>
<evidence type="ECO:0000256" key="1">
    <source>
        <dbReference type="ARBA" id="ARBA00001971"/>
    </source>
</evidence>
<keyword evidence="7" id="KW-1185">Reference proteome</keyword>
<dbReference type="InterPro" id="IPR036396">
    <property type="entry name" value="Cyt_P450_sf"/>
</dbReference>
<evidence type="ECO:0000256" key="3">
    <source>
        <dbReference type="ARBA" id="ARBA00022723"/>
    </source>
</evidence>
<dbReference type="InterPro" id="IPR001128">
    <property type="entry name" value="Cyt_P450"/>
</dbReference>